<protein>
    <submittedName>
        <fullName evidence="1">Response regulator receiver domain-containing protein</fullName>
    </submittedName>
</protein>
<sequence length="147" mass="17075">MRILIIEDDELKHQHLEKYVKTLLPNVSFCWKKSYQSGLQEITTNPYDLVLLDMSMHIFEKTARESGGNFETYAGRMILSEIDINEIATKVIVITGYDVYSDGKTLTTLKTELRNEFGDFYVDTIYFIGGEEKWKAELAQLIKMIFN</sequence>
<dbReference type="Proteomes" id="UP000240572">
    <property type="component" value="Unassembled WGS sequence"/>
</dbReference>
<name>A0A2P8CVN7_9BACT</name>
<dbReference type="SUPFAM" id="SSF52172">
    <property type="entry name" value="CheY-like"/>
    <property type="match status" value="1"/>
</dbReference>
<evidence type="ECO:0000313" key="2">
    <source>
        <dbReference type="Proteomes" id="UP000240572"/>
    </source>
</evidence>
<dbReference type="OrthoDB" id="5520457at2"/>
<gene>
    <name evidence="1" type="ORF">B0I18_11317</name>
</gene>
<dbReference type="AlphaFoldDB" id="A0A2P8CVN7"/>
<dbReference type="Gene3D" id="3.40.50.2300">
    <property type="match status" value="1"/>
</dbReference>
<dbReference type="InterPro" id="IPR011006">
    <property type="entry name" value="CheY-like_superfamily"/>
</dbReference>
<evidence type="ECO:0000313" key="1">
    <source>
        <dbReference type="EMBL" id="PSK89006.1"/>
    </source>
</evidence>
<accession>A0A2P8CVN7</accession>
<proteinExistence type="predicted"/>
<comment type="caution">
    <text evidence="1">The sequence shown here is derived from an EMBL/GenBank/DDBJ whole genome shotgun (WGS) entry which is preliminary data.</text>
</comment>
<reference evidence="1 2" key="1">
    <citation type="submission" date="2018-03" db="EMBL/GenBank/DDBJ databases">
        <title>Genomic Encyclopedia of Type Strains, Phase III (KMG-III): the genomes of soil and plant-associated and newly described type strains.</title>
        <authorList>
            <person name="Whitman W."/>
        </authorList>
    </citation>
    <scope>NUCLEOTIDE SEQUENCE [LARGE SCALE GENOMIC DNA]</scope>
    <source>
        <strain evidence="1 2">CGMCC 1.12700</strain>
    </source>
</reference>
<dbReference type="EMBL" id="PYGD01000013">
    <property type="protein sequence ID" value="PSK89006.1"/>
    <property type="molecule type" value="Genomic_DNA"/>
</dbReference>
<dbReference type="RefSeq" id="WP_106525035.1">
    <property type="nucleotide sequence ID" value="NZ_PYGD01000013.1"/>
</dbReference>
<keyword evidence="2" id="KW-1185">Reference proteome</keyword>
<organism evidence="1 2">
    <name type="scientific">Taibaiella chishuiensis</name>
    <dbReference type="NCBI Taxonomy" id="1434707"/>
    <lineage>
        <taxon>Bacteria</taxon>
        <taxon>Pseudomonadati</taxon>
        <taxon>Bacteroidota</taxon>
        <taxon>Chitinophagia</taxon>
        <taxon>Chitinophagales</taxon>
        <taxon>Chitinophagaceae</taxon>
        <taxon>Taibaiella</taxon>
    </lineage>
</organism>